<reference evidence="3 4" key="1">
    <citation type="journal article" date="2017" name="PLoS Biol.">
        <title>The sea cucumber genome provides insights into morphological evolution and visceral regeneration.</title>
        <authorList>
            <person name="Zhang X."/>
            <person name="Sun L."/>
            <person name="Yuan J."/>
            <person name="Sun Y."/>
            <person name="Gao Y."/>
            <person name="Zhang L."/>
            <person name="Li S."/>
            <person name="Dai H."/>
            <person name="Hamel J.F."/>
            <person name="Liu C."/>
            <person name="Yu Y."/>
            <person name="Liu S."/>
            <person name="Lin W."/>
            <person name="Guo K."/>
            <person name="Jin S."/>
            <person name="Xu P."/>
            <person name="Storey K.B."/>
            <person name="Huan P."/>
            <person name="Zhang T."/>
            <person name="Zhou Y."/>
            <person name="Zhang J."/>
            <person name="Lin C."/>
            <person name="Li X."/>
            <person name="Xing L."/>
            <person name="Huo D."/>
            <person name="Sun M."/>
            <person name="Wang L."/>
            <person name="Mercier A."/>
            <person name="Li F."/>
            <person name="Yang H."/>
            <person name="Xiang J."/>
        </authorList>
    </citation>
    <scope>NUCLEOTIDE SEQUENCE [LARGE SCALE GENOMIC DNA]</scope>
    <source>
        <strain evidence="3">Shaxun</strain>
        <tissue evidence="3">Muscle</tissue>
    </source>
</reference>
<gene>
    <name evidence="3" type="ORF">BSL78_05462</name>
</gene>
<dbReference type="InterPro" id="IPR000906">
    <property type="entry name" value="ZU5_dom"/>
</dbReference>
<evidence type="ECO:0000313" key="4">
    <source>
        <dbReference type="Proteomes" id="UP000230750"/>
    </source>
</evidence>
<feature type="signal peptide" evidence="1">
    <location>
        <begin position="1"/>
        <end position="17"/>
    </location>
</feature>
<dbReference type="STRING" id="307972.A0A2G8LBJ6"/>
<comment type="caution">
    <text evidence="3">The sequence shown here is derived from an EMBL/GenBank/DDBJ whole genome shotgun (WGS) entry which is preliminary data.</text>
</comment>
<dbReference type="EMBL" id="MRZV01000137">
    <property type="protein sequence ID" value="PIK57636.1"/>
    <property type="molecule type" value="Genomic_DNA"/>
</dbReference>
<dbReference type="Gene3D" id="2.60.220.30">
    <property type="match status" value="1"/>
</dbReference>
<evidence type="ECO:0000313" key="3">
    <source>
        <dbReference type="EMBL" id="PIK57636.1"/>
    </source>
</evidence>
<keyword evidence="4" id="KW-1185">Reference proteome</keyword>
<dbReference type="OrthoDB" id="5973910at2759"/>
<evidence type="ECO:0000259" key="2">
    <source>
        <dbReference type="Pfam" id="PF00791"/>
    </source>
</evidence>
<keyword evidence="1" id="KW-0732">Signal</keyword>
<dbReference type="Proteomes" id="UP000230750">
    <property type="component" value="Unassembled WGS sequence"/>
</dbReference>
<proteinExistence type="predicted"/>
<feature type="chain" id="PRO_5013641122" description="ZU5 domain-containing protein" evidence="1">
    <location>
        <begin position="18"/>
        <end position="221"/>
    </location>
</feature>
<dbReference type="Pfam" id="PF00791">
    <property type="entry name" value="ZU5"/>
    <property type="match status" value="1"/>
</dbReference>
<organism evidence="3 4">
    <name type="scientific">Stichopus japonicus</name>
    <name type="common">Sea cucumber</name>
    <dbReference type="NCBI Taxonomy" id="307972"/>
    <lineage>
        <taxon>Eukaryota</taxon>
        <taxon>Metazoa</taxon>
        <taxon>Echinodermata</taxon>
        <taxon>Eleutherozoa</taxon>
        <taxon>Echinozoa</taxon>
        <taxon>Holothuroidea</taxon>
        <taxon>Aspidochirotacea</taxon>
        <taxon>Aspidochirotida</taxon>
        <taxon>Stichopodidae</taxon>
        <taxon>Apostichopus</taxon>
    </lineage>
</organism>
<feature type="domain" description="ZU5" evidence="2">
    <location>
        <begin position="4"/>
        <end position="79"/>
    </location>
</feature>
<evidence type="ECO:0000256" key="1">
    <source>
        <dbReference type="SAM" id="SignalP"/>
    </source>
</evidence>
<dbReference type="AlphaFoldDB" id="A0A2G8LBJ6"/>
<accession>A0A2G8LBJ6</accession>
<sequence length="221" mass="24680">MFIAGVCLLVPAGALHTGRIACLWVSTDPAVKGPISNKSLRLTPFVKFGPESLTLHKPVTLIIPHCALTTTNQMGIEVYSGVLQTDKSAKWSLERKHLSCSMNSQHFAVEAQKPCFIGLHVPFIPMSLKHVCVLPILNRVSESGDQLTIHLWFDNDDSLEHKVSSRCFQLKCTGVVAEWIKAVSFEATRLSNRVVRGYDRRAGHRKVGFSSKSNLRFYHLR</sequence>
<protein>
    <recommendedName>
        <fullName evidence="2">ZU5 domain-containing protein</fullName>
    </recommendedName>
</protein>
<name>A0A2G8LBJ6_STIJA</name>